<evidence type="ECO:0000259" key="4">
    <source>
        <dbReference type="PROSITE" id="PS51320"/>
    </source>
</evidence>
<dbReference type="GO" id="GO:0005634">
    <property type="term" value="C:nucleus"/>
    <property type="evidence" value="ECO:0007669"/>
    <property type="project" value="UniProtKB-SubCell"/>
</dbReference>
<dbReference type="InterPro" id="IPR010399">
    <property type="entry name" value="Tify_dom"/>
</dbReference>
<feature type="compositionally biased region" description="Low complexity" evidence="3">
    <location>
        <begin position="105"/>
        <end position="122"/>
    </location>
</feature>
<dbReference type="EMBL" id="VOIH02000008">
    <property type="protein sequence ID" value="KAF3439760.1"/>
    <property type="molecule type" value="Genomic_DNA"/>
</dbReference>
<feature type="region of interest" description="Disordered" evidence="3">
    <location>
        <begin position="1"/>
        <end position="61"/>
    </location>
</feature>
<comment type="subcellular location">
    <subcellularLocation>
        <location evidence="2">Nucleus</location>
    </subcellularLocation>
</comment>
<feature type="domain" description="Tify" evidence="4">
    <location>
        <begin position="64"/>
        <end position="99"/>
    </location>
</feature>
<dbReference type="AlphaFoldDB" id="A0A8K0DYN7"/>
<comment type="function">
    <text evidence="2">Repressor of jasmonate responses.</text>
</comment>
<dbReference type="Pfam" id="PF06200">
    <property type="entry name" value="tify"/>
    <property type="match status" value="1"/>
</dbReference>
<dbReference type="Proteomes" id="UP000796880">
    <property type="component" value="Unassembled WGS sequence"/>
</dbReference>
<name>A0A8K0DYN7_9ROSA</name>
<comment type="caution">
    <text evidence="5">The sequence shown here is derived from an EMBL/GenBank/DDBJ whole genome shotgun (WGS) entry which is preliminary data.</text>
</comment>
<feature type="region of interest" description="Disordered" evidence="3">
    <location>
        <begin position="105"/>
        <end position="126"/>
    </location>
</feature>
<reference evidence="5" key="1">
    <citation type="submission" date="2020-03" db="EMBL/GenBank/DDBJ databases">
        <title>A high-quality chromosome-level genome assembly of a woody plant with both climbing and erect habits, Rhamnella rubrinervis.</title>
        <authorList>
            <person name="Lu Z."/>
            <person name="Yang Y."/>
            <person name="Zhu X."/>
            <person name="Sun Y."/>
        </authorList>
    </citation>
    <scope>NUCLEOTIDE SEQUENCE</scope>
    <source>
        <strain evidence="5">BYM</strain>
        <tissue evidence="5">Leaf</tissue>
    </source>
</reference>
<feature type="compositionally biased region" description="Polar residues" evidence="3">
    <location>
        <begin position="48"/>
        <end position="61"/>
    </location>
</feature>
<comment type="domain">
    <text evidence="2">The jas domain is required for interaction with COI1.</text>
</comment>
<keyword evidence="2" id="KW-0539">Nucleus</keyword>
<keyword evidence="6" id="KW-1185">Reference proteome</keyword>
<dbReference type="PANTHER" id="PTHR33077:SF61">
    <property type="entry name" value="PROTEIN TIFY 3A-RELATED"/>
    <property type="match status" value="1"/>
</dbReference>
<sequence>MEMEHRSDSDDSKPEEETNFTQQERKQEKQDGEEGMAVADSDPKPASHDSSNTRMMPASGTNATICTPSQLTIFFDGNVCVFDAIPEEKAREIMFIAAAAAAMKPSTGTSYPSSSPPNAGSPAKQNTATAMGSLMAQLNPAQKSSICKLQAEFPIARRHSLQRFLEKRRDRLVSKNPYPSPSAMKMEDSSNTDLSAATSPDSDCSKQSFKFQEEHQPSAVAHLASTN</sequence>
<protein>
    <recommendedName>
        <fullName evidence="2">Protein TIFY</fullName>
    </recommendedName>
    <alternativeName>
        <fullName evidence="2">Jasmonate ZIM domain-containing protein</fullName>
    </alternativeName>
</protein>
<organism evidence="5 6">
    <name type="scientific">Rhamnella rubrinervis</name>
    <dbReference type="NCBI Taxonomy" id="2594499"/>
    <lineage>
        <taxon>Eukaryota</taxon>
        <taxon>Viridiplantae</taxon>
        <taxon>Streptophyta</taxon>
        <taxon>Embryophyta</taxon>
        <taxon>Tracheophyta</taxon>
        <taxon>Spermatophyta</taxon>
        <taxon>Magnoliopsida</taxon>
        <taxon>eudicotyledons</taxon>
        <taxon>Gunneridae</taxon>
        <taxon>Pentapetalae</taxon>
        <taxon>rosids</taxon>
        <taxon>fabids</taxon>
        <taxon>Rosales</taxon>
        <taxon>Rhamnaceae</taxon>
        <taxon>rhamnoid group</taxon>
        <taxon>Rhamneae</taxon>
        <taxon>Rhamnella</taxon>
    </lineage>
</organism>
<dbReference type="GO" id="GO:2000022">
    <property type="term" value="P:regulation of jasmonic acid mediated signaling pathway"/>
    <property type="evidence" value="ECO:0007669"/>
    <property type="project" value="UniProtKB-UniRule"/>
</dbReference>
<dbReference type="SMART" id="SM00979">
    <property type="entry name" value="TIFY"/>
    <property type="match status" value="1"/>
</dbReference>
<evidence type="ECO:0000256" key="2">
    <source>
        <dbReference type="RuleBase" id="RU369065"/>
    </source>
</evidence>
<evidence type="ECO:0000313" key="5">
    <source>
        <dbReference type="EMBL" id="KAF3439760.1"/>
    </source>
</evidence>
<comment type="similarity">
    <text evidence="1 2">Belongs to the TIFY/JAZ family.</text>
</comment>
<feature type="compositionally biased region" description="Basic and acidic residues" evidence="3">
    <location>
        <begin position="1"/>
        <end position="16"/>
    </location>
</feature>
<gene>
    <name evidence="5" type="ORF">FNV43_RR18038</name>
</gene>
<dbReference type="GO" id="GO:0031347">
    <property type="term" value="P:regulation of defense response"/>
    <property type="evidence" value="ECO:0007669"/>
    <property type="project" value="UniProtKB-UniRule"/>
</dbReference>
<evidence type="ECO:0000256" key="1">
    <source>
        <dbReference type="ARBA" id="ARBA00008614"/>
    </source>
</evidence>
<proteinExistence type="inferred from homology"/>
<evidence type="ECO:0000313" key="6">
    <source>
        <dbReference type="Proteomes" id="UP000796880"/>
    </source>
</evidence>
<dbReference type="InterPro" id="IPR040390">
    <property type="entry name" value="TIFY/JAZ"/>
</dbReference>
<dbReference type="PANTHER" id="PTHR33077">
    <property type="entry name" value="PROTEIN TIFY 4A-RELATED-RELATED"/>
    <property type="match status" value="1"/>
</dbReference>
<feature type="compositionally biased region" description="Basic and acidic residues" evidence="3">
    <location>
        <begin position="23"/>
        <end position="32"/>
    </location>
</feature>
<evidence type="ECO:0000256" key="3">
    <source>
        <dbReference type="SAM" id="MobiDB-lite"/>
    </source>
</evidence>
<accession>A0A8K0DYN7</accession>
<feature type="compositionally biased region" description="Polar residues" evidence="3">
    <location>
        <begin position="189"/>
        <end position="210"/>
    </location>
</feature>
<dbReference type="GO" id="GO:0009611">
    <property type="term" value="P:response to wounding"/>
    <property type="evidence" value="ECO:0007669"/>
    <property type="project" value="UniProtKB-UniRule"/>
</dbReference>
<dbReference type="Pfam" id="PF09425">
    <property type="entry name" value="Jas_motif"/>
    <property type="match status" value="1"/>
</dbReference>
<dbReference type="OrthoDB" id="649989at2759"/>
<dbReference type="PROSITE" id="PS51320">
    <property type="entry name" value="TIFY"/>
    <property type="match status" value="1"/>
</dbReference>
<feature type="region of interest" description="Disordered" evidence="3">
    <location>
        <begin position="172"/>
        <end position="227"/>
    </location>
</feature>
<keyword evidence="2" id="KW-1184">Jasmonic acid signaling pathway</keyword>
<dbReference type="InterPro" id="IPR018467">
    <property type="entry name" value="CCT_CS"/>
</dbReference>